<dbReference type="EMBL" id="CP017449">
    <property type="protein sequence ID" value="AOV18763.1"/>
    <property type="molecule type" value="Genomic_DNA"/>
</dbReference>
<dbReference type="AlphaFoldDB" id="A0A1D8KCS6"/>
<dbReference type="CDD" id="cd00009">
    <property type="entry name" value="AAA"/>
    <property type="match status" value="1"/>
</dbReference>
<evidence type="ECO:0000313" key="3">
    <source>
        <dbReference type="Proteomes" id="UP000095342"/>
    </source>
</evidence>
<reference evidence="2 3" key="1">
    <citation type="submission" date="2016-09" db="EMBL/GenBank/DDBJ databases">
        <title>Acidihalobacter prosperus V6 (DSM14174).</title>
        <authorList>
            <person name="Khaleque H.N."/>
            <person name="Ramsay J.P."/>
            <person name="Murphy R.J.T."/>
            <person name="Kaksonen A.H."/>
            <person name="Boxall N.J."/>
            <person name="Watkin E.L.J."/>
        </authorList>
    </citation>
    <scope>NUCLEOTIDE SEQUENCE [LARGE SCALE GENOMIC DNA]</scope>
    <source>
        <strain evidence="2 3">V6</strain>
        <plasmid evidence="3">papv6</plasmid>
    </source>
</reference>
<evidence type="ECO:0000259" key="1">
    <source>
        <dbReference type="Pfam" id="PF07728"/>
    </source>
</evidence>
<dbReference type="PANTHER" id="PTHR42759">
    <property type="entry name" value="MOXR FAMILY PROTEIN"/>
    <property type="match status" value="1"/>
</dbReference>
<protein>
    <recommendedName>
        <fullName evidence="1">ATPase dynein-related AAA domain-containing protein</fullName>
    </recommendedName>
</protein>
<dbReference type="GO" id="GO:0005524">
    <property type="term" value="F:ATP binding"/>
    <property type="evidence" value="ECO:0007669"/>
    <property type="project" value="InterPro"/>
</dbReference>
<dbReference type="SUPFAM" id="SSF52540">
    <property type="entry name" value="P-loop containing nucleoside triphosphate hydrolases"/>
    <property type="match status" value="1"/>
</dbReference>
<sequence length="314" mass="33704">MTISIEPTRRLIPLTVFGLNAKKDFPGLNPGEFTPAATDHYLFREDLLFLGMSWLEGSGPKGKNLSLYGPQGAGKSSFVFELAAKAGWEVFHFSAGGSAESGGLVGKVTLDKGDMKFDPGPLLLAAARGGILLIDEVDLLSPDEAAALNAVLDDRPIPVPDGVGIKEKYLRPRPEFRIAVTSNTGGIGDRNRQFAGAKKQHGGFLDRFRSARIGYLSETEELSILNGVCPSLDPTVAKSMVKVAAEVRRQFEAAEIGVTYSTRSLHQWSNDFLKLGGSSLKKPLSTTFRWSLPVCSVEDATAVDNVLALHLGSA</sequence>
<dbReference type="PANTHER" id="PTHR42759:SF1">
    <property type="entry name" value="MAGNESIUM-CHELATASE SUBUNIT CHLD"/>
    <property type="match status" value="1"/>
</dbReference>
<dbReference type="InterPro" id="IPR011704">
    <property type="entry name" value="ATPase_dyneun-rel_AAA"/>
</dbReference>
<gene>
    <name evidence="2" type="ORF">BJI67_16105</name>
</gene>
<dbReference type="InterPro" id="IPR027417">
    <property type="entry name" value="P-loop_NTPase"/>
</dbReference>
<proteinExistence type="predicted"/>
<organism evidence="2 3">
    <name type="scientific">Acidihalobacter aeolianus</name>
    <dbReference type="NCBI Taxonomy" id="2792603"/>
    <lineage>
        <taxon>Bacteria</taxon>
        <taxon>Pseudomonadati</taxon>
        <taxon>Pseudomonadota</taxon>
        <taxon>Gammaproteobacteria</taxon>
        <taxon>Chromatiales</taxon>
        <taxon>Ectothiorhodospiraceae</taxon>
        <taxon>Acidihalobacter</taxon>
    </lineage>
</organism>
<keyword evidence="2" id="KW-0614">Plasmid</keyword>
<dbReference type="Gene3D" id="3.40.50.300">
    <property type="entry name" value="P-loop containing nucleotide triphosphate hydrolases"/>
    <property type="match status" value="1"/>
</dbReference>
<geneLocation type="plasmid" evidence="3">
    <name>papv6</name>
</geneLocation>
<dbReference type="GO" id="GO:0016887">
    <property type="term" value="F:ATP hydrolysis activity"/>
    <property type="evidence" value="ECO:0007669"/>
    <property type="project" value="InterPro"/>
</dbReference>
<dbReference type="Proteomes" id="UP000095342">
    <property type="component" value="Plasmid pAPV6"/>
</dbReference>
<dbReference type="KEGG" id="aaeo:BJI67_16105"/>
<accession>A0A1D8KCS6</accession>
<keyword evidence="3" id="KW-1185">Reference proteome</keyword>
<dbReference type="RefSeq" id="WP_070074286.1">
    <property type="nucleotide sequence ID" value="NZ_CP017449.1"/>
</dbReference>
<dbReference type="InterPro" id="IPR050764">
    <property type="entry name" value="CbbQ/NirQ/NorQ/GpvN"/>
</dbReference>
<evidence type="ECO:0000313" key="2">
    <source>
        <dbReference type="EMBL" id="AOV18763.1"/>
    </source>
</evidence>
<dbReference type="Pfam" id="PF07728">
    <property type="entry name" value="AAA_5"/>
    <property type="match status" value="1"/>
</dbReference>
<feature type="domain" description="ATPase dynein-related AAA" evidence="1">
    <location>
        <begin position="65"/>
        <end position="192"/>
    </location>
</feature>
<name>A0A1D8KCS6_9GAMM</name>